<evidence type="ECO:0000313" key="2">
    <source>
        <dbReference type="EMBL" id="QDV25862.1"/>
    </source>
</evidence>
<dbReference type="KEGG" id="ahel:Q31a_41900"/>
<name>A0A518GB85_9BACT</name>
<evidence type="ECO:0000313" key="3">
    <source>
        <dbReference type="Proteomes" id="UP000318017"/>
    </source>
</evidence>
<organism evidence="2 3">
    <name type="scientific">Aureliella helgolandensis</name>
    <dbReference type="NCBI Taxonomy" id="2527968"/>
    <lineage>
        <taxon>Bacteria</taxon>
        <taxon>Pseudomonadati</taxon>
        <taxon>Planctomycetota</taxon>
        <taxon>Planctomycetia</taxon>
        <taxon>Pirellulales</taxon>
        <taxon>Pirellulaceae</taxon>
        <taxon>Aureliella</taxon>
    </lineage>
</organism>
<proteinExistence type="predicted"/>
<keyword evidence="1" id="KW-0472">Membrane</keyword>
<feature type="transmembrane region" description="Helical" evidence="1">
    <location>
        <begin position="160"/>
        <end position="181"/>
    </location>
</feature>
<protein>
    <recommendedName>
        <fullName evidence="4">Hydroxylaminobenzene mutase HabB</fullName>
    </recommendedName>
</protein>
<accession>A0A518GB85</accession>
<keyword evidence="1" id="KW-1133">Transmembrane helix</keyword>
<dbReference type="Proteomes" id="UP000318017">
    <property type="component" value="Chromosome"/>
</dbReference>
<reference evidence="2 3" key="1">
    <citation type="submission" date="2019-02" db="EMBL/GenBank/DDBJ databases">
        <title>Deep-cultivation of Planctomycetes and their phenomic and genomic characterization uncovers novel biology.</title>
        <authorList>
            <person name="Wiegand S."/>
            <person name="Jogler M."/>
            <person name="Boedeker C."/>
            <person name="Pinto D."/>
            <person name="Vollmers J."/>
            <person name="Rivas-Marin E."/>
            <person name="Kohn T."/>
            <person name="Peeters S.H."/>
            <person name="Heuer A."/>
            <person name="Rast P."/>
            <person name="Oberbeckmann S."/>
            <person name="Bunk B."/>
            <person name="Jeske O."/>
            <person name="Meyerdierks A."/>
            <person name="Storesund J.E."/>
            <person name="Kallscheuer N."/>
            <person name="Luecker S."/>
            <person name="Lage O.M."/>
            <person name="Pohl T."/>
            <person name="Merkel B.J."/>
            <person name="Hornburger P."/>
            <person name="Mueller R.-W."/>
            <person name="Bruemmer F."/>
            <person name="Labrenz M."/>
            <person name="Spormann A.M."/>
            <person name="Op den Camp H."/>
            <person name="Overmann J."/>
            <person name="Amann R."/>
            <person name="Jetten M.S.M."/>
            <person name="Mascher T."/>
            <person name="Medema M.H."/>
            <person name="Devos D.P."/>
            <person name="Kaster A.-K."/>
            <person name="Ovreas L."/>
            <person name="Rohde M."/>
            <person name="Galperin M.Y."/>
            <person name="Jogler C."/>
        </authorList>
    </citation>
    <scope>NUCLEOTIDE SEQUENCE [LARGE SCALE GENOMIC DNA]</scope>
    <source>
        <strain evidence="2 3">Q31a</strain>
    </source>
</reference>
<dbReference type="EMBL" id="CP036298">
    <property type="protein sequence ID" value="QDV25862.1"/>
    <property type="molecule type" value="Genomic_DNA"/>
</dbReference>
<feature type="transmembrane region" description="Helical" evidence="1">
    <location>
        <begin position="75"/>
        <end position="97"/>
    </location>
</feature>
<keyword evidence="1" id="KW-0812">Transmembrane</keyword>
<keyword evidence="3" id="KW-1185">Reference proteome</keyword>
<evidence type="ECO:0008006" key="4">
    <source>
        <dbReference type="Google" id="ProtNLM"/>
    </source>
</evidence>
<dbReference type="AlphaFoldDB" id="A0A518GB85"/>
<sequence length="192" mass="20086">MLGSGRYPTTFTTKSISPTLCSVALGGRDGAPSTRVASLMSVHSGSRQILIHGMVLVLVGLVWGLVIPVTPHARLALGAHIQFVTNGMLFIVLATALLSLPHSVGLKSIWVMVVAAWLTWAMAISEAANSWWGTTQMLPIAASQAGAAGGEPWQELVVKLTHIGAGLGLIIAWFLLVVGFWKHGASKGTADG</sequence>
<evidence type="ECO:0000256" key="1">
    <source>
        <dbReference type="SAM" id="Phobius"/>
    </source>
</evidence>
<gene>
    <name evidence="2" type="ORF">Q31a_41900</name>
</gene>
<feature type="transmembrane region" description="Helical" evidence="1">
    <location>
        <begin position="49"/>
        <end position="69"/>
    </location>
</feature>
<feature type="transmembrane region" description="Helical" evidence="1">
    <location>
        <begin position="109"/>
        <end position="128"/>
    </location>
</feature>